<dbReference type="EMBL" id="JACEGQ020000018">
    <property type="protein sequence ID" value="KAH8481683.1"/>
    <property type="molecule type" value="Genomic_DNA"/>
</dbReference>
<reference evidence="1" key="1">
    <citation type="journal article" date="2021" name="J. Hered.">
        <title>Genome Assembly of Salicaceae Populus deltoides (Eastern Cottonwood) I-69 Based on Nanopore Sequencing and Hi-C Technologies.</title>
        <authorList>
            <person name="Bai S."/>
            <person name="Wu H."/>
            <person name="Zhang J."/>
            <person name="Pan Z."/>
            <person name="Zhao W."/>
            <person name="Li Z."/>
            <person name="Tong C."/>
        </authorList>
    </citation>
    <scope>NUCLEOTIDE SEQUENCE</scope>
    <source>
        <tissue evidence="1">Leaf</tissue>
    </source>
</reference>
<accession>A0A8T2WNG9</accession>
<organism evidence="1 2">
    <name type="scientific">Populus deltoides</name>
    <name type="common">Eastern poplar</name>
    <name type="synonym">Eastern cottonwood</name>
    <dbReference type="NCBI Taxonomy" id="3696"/>
    <lineage>
        <taxon>Eukaryota</taxon>
        <taxon>Viridiplantae</taxon>
        <taxon>Streptophyta</taxon>
        <taxon>Embryophyta</taxon>
        <taxon>Tracheophyta</taxon>
        <taxon>Spermatophyta</taxon>
        <taxon>Magnoliopsida</taxon>
        <taxon>eudicotyledons</taxon>
        <taxon>Gunneridae</taxon>
        <taxon>Pentapetalae</taxon>
        <taxon>rosids</taxon>
        <taxon>fabids</taxon>
        <taxon>Malpighiales</taxon>
        <taxon>Salicaceae</taxon>
        <taxon>Saliceae</taxon>
        <taxon>Populus</taxon>
    </lineage>
</organism>
<gene>
    <name evidence="1" type="ORF">H0E87_029247</name>
</gene>
<evidence type="ECO:0000313" key="1">
    <source>
        <dbReference type="EMBL" id="KAH8481683.1"/>
    </source>
</evidence>
<dbReference type="AlphaFoldDB" id="A0A8T2WNG9"/>
<proteinExistence type="predicted"/>
<dbReference type="Proteomes" id="UP000807159">
    <property type="component" value="Chromosome 18"/>
</dbReference>
<protein>
    <submittedName>
        <fullName evidence="1">Uncharacterized protein</fullName>
    </submittedName>
</protein>
<comment type="caution">
    <text evidence="1">The sequence shown here is derived from an EMBL/GenBank/DDBJ whole genome shotgun (WGS) entry which is preliminary data.</text>
</comment>
<keyword evidence="2" id="KW-1185">Reference proteome</keyword>
<name>A0A8T2WNG9_POPDE</name>
<sequence length="137" mass="15129">MVIDPSLTEKQDIMKLVEGMSGKLRYLLCVKNQLIINGKLLLENSCAADVFSAGQEIIEKIRKRVKNSESQNQKFLQAASGNNLSLDNQAQWITTCEMPVAASGLKEAFSCLNISDPDDKEVPSLETGSELTLYAQY</sequence>
<evidence type="ECO:0000313" key="2">
    <source>
        <dbReference type="Proteomes" id="UP000807159"/>
    </source>
</evidence>